<dbReference type="InterPro" id="IPR001173">
    <property type="entry name" value="Glyco_trans_2-like"/>
</dbReference>
<dbReference type="Pfam" id="PF00535">
    <property type="entry name" value="Glycos_transf_2"/>
    <property type="match status" value="1"/>
</dbReference>
<reference evidence="11 12" key="1">
    <citation type="submission" date="2020-04" db="EMBL/GenBank/DDBJ databases">
        <title>Phylogenetic Diversity and Antibacterial Activity against Ralstonia solanacearum of Endophytic Actinomycete Isolated from Moss.</title>
        <authorList>
            <person name="Zhuang X."/>
        </authorList>
    </citation>
    <scope>NUCLEOTIDE SEQUENCE [LARGE SCALE GENOMIC DNA]</scope>
    <source>
        <strain evidence="11 12">LD120</strain>
    </source>
</reference>
<feature type="domain" description="Glycosyltransferase 2-like" evidence="10">
    <location>
        <begin position="10"/>
        <end position="176"/>
    </location>
</feature>
<evidence type="ECO:0000256" key="8">
    <source>
        <dbReference type="ARBA" id="ARBA00038120"/>
    </source>
</evidence>
<gene>
    <name evidence="11" type="ORF">HFV08_16815</name>
</gene>
<comment type="pathway">
    <text evidence="7">Carotenoid biosynthesis; staphyloxanthin biosynthesis; staphyloxanthin from farnesyl diphosphate: step 4/5.</text>
</comment>
<comment type="caution">
    <text evidence="11">The sequence shown here is derived from an EMBL/GenBank/DDBJ whole genome shotgun (WGS) entry which is preliminary data.</text>
</comment>
<dbReference type="PANTHER" id="PTHR43646:SF2">
    <property type="entry name" value="GLYCOSYLTRANSFERASE 2-LIKE DOMAIN-CONTAINING PROTEIN"/>
    <property type="match status" value="1"/>
</dbReference>
<evidence type="ECO:0000313" key="12">
    <source>
        <dbReference type="Proteomes" id="UP000772196"/>
    </source>
</evidence>
<dbReference type="Proteomes" id="UP000772196">
    <property type="component" value="Unassembled WGS sequence"/>
</dbReference>
<evidence type="ECO:0000256" key="6">
    <source>
        <dbReference type="ARBA" id="ARBA00037281"/>
    </source>
</evidence>
<evidence type="ECO:0000313" key="11">
    <source>
        <dbReference type="EMBL" id="NKI42868.1"/>
    </source>
</evidence>
<evidence type="ECO:0000256" key="3">
    <source>
        <dbReference type="ARBA" id="ARBA00022676"/>
    </source>
</evidence>
<dbReference type="EMBL" id="JAAWWP010000009">
    <property type="protein sequence ID" value="NKI42868.1"/>
    <property type="molecule type" value="Genomic_DNA"/>
</dbReference>
<keyword evidence="5" id="KW-0472">Membrane</keyword>
<dbReference type="SUPFAM" id="SSF53448">
    <property type="entry name" value="Nucleotide-diphospho-sugar transferases"/>
    <property type="match status" value="1"/>
</dbReference>
<keyword evidence="3" id="KW-0328">Glycosyltransferase</keyword>
<evidence type="ECO:0000256" key="1">
    <source>
        <dbReference type="ARBA" id="ARBA00004236"/>
    </source>
</evidence>
<evidence type="ECO:0000259" key="10">
    <source>
        <dbReference type="Pfam" id="PF00535"/>
    </source>
</evidence>
<keyword evidence="2" id="KW-1003">Cell membrane</keyword>
<protein>
    <recommendedName>
        <fullName evidence="9">4,4'-diaponeurosporenoate glycosyltransferase</fullName>
    </recommendedName>
</protein>
<comment type="similarity">
    <text evidence="8">Belongs to the glycosyltransferase 2 family. CrtQ subfamily.</text>
</comment>
<evidence type="ECO:0000256" key="9">
    <source>
        <dbReference type="ARBA" id="ARBA00040345"/>
    </source>
</evidence>
<evidence type="ECO:0000256" key="7">
    <source>
        <dbReference type="ARBA" id="ARBA00037904"/>
    </source>
</evidence>
<name>A0ABX1H3E3_9ACTN</name>
<comment type="subcellular location">
    <subcellularLocation>
        <location evidence="1">Cell membrane</location>
    </subcellularLocation>
</comment>
<dbReference type="Gene3D" id="3.90.550.10">
    <property type="entry name" value="Spore Coat Polysaccharide Biosynthesis Protein SpsA, Chain A"/>
    <property type="match status" value="1"/>
</dbReference>
<dbReference type="InterPro" id="IPR029044">
    <property type="entry name" value="Nucleotide-diphossugar_trans"/>
</dbReference>
<evidence type="ECO:0000256" key="4">
    <source>
        <dbReference type="ARBA" id="ARBA00022679"/>
    </source>
</evidence>
<keyword evidence="4" id="KW-0808">Transferase</keyword>
<dbReference type="PANTHER" id="PTHR43646">
    <property type="entry name" value="GLYCOSYLTRANSFERASE"/>
    <property type="match status" value="1"/>
</dbReference>
<evidence type="ECO:0000256" key="2">
    <source>
        <dbReference type="ARBA" id="ARBA00022475"/>
    </source>
</evidence>
<keyword evidence="12" id="KW-1185">Reference proteome</keyword>
<sequence>MTTAIDALVVAVPAHNEAASLPGVLRTLRRAQEHCRRALPTAPPLTLVVAADSCTDGSRAVAESFGADVVEVGQRSAGGARAAAVSRGLASCGASSETTWIATTDADCRVHPSWLLHQLTCARDNWQCVLGTVRLSATPRVKPAVRALHDAHYFAGRTGPRWHHPHVHGANFGIRADTYLQAGGFPAVPHSEDHALVDALPPHTRILRTDACPVVTSGRTSHRAPHGFGAFLHHLEGRSPKAER</sequence>
<dbReference type="RefSeq" id="WP_168540311.1">
    <property type="nucleotide sequence ID" value="NZ_JAAWWP010000009.1"/>
</dbReference>
<comment type="function">
    <text evidence="6">Catalyzes the glycosylation of 4,4'-diaponeurosporenoate, i.e. the esterification of glucose at the C1'' position with the carboxyl group of 4,4'-diaponeurosporenic acid, to form glycosyl-4,4'-diaponeurosporenoate. This is a step in the biosynthesis of staphyloxanthin, an orange pigment present in most staphylococci strains.</text>
</comment>
<evidence type="ECO:0000256" key="5">
    <source>
        <dbReference type="ARBA" id="ARBA00023136"/>
    </source>
</evidence>
<proteinExistence type="inferred from homology"/>
<accession>A0ABX1H3E3</accession>
<organism evidence="11 12">
    <name type="scientific">Streptomyces physcomitrii</name>
    <dbReference type="NCBI Taxonomy" id="2724184"/>
    <lineage>
        <taxon>Bacteria</taxon>
        <taxon>Bacillati</taxon>
        <taxon>Actinomycetota</taxon>
        <taxon>Actinomycetes</taxon>
        <taxon>Kitasatosporales</taxon>
        <taxon>Streptomycetaceae</taxon>
        <taxon>Streptomyces</taxon>
    </lineage>
</organism>